<evidence type="ECO:0000313" key="2">
    <source>
        <dbReference type="WBParaSite" id="jg14704"/>
    </source>
</evidence>
<evidence type="ECO:0000313" key="1">
    <source>
        <dbReference type="Proteomes" id="UP000887574"/>
    </source>
</evidence>
<organism evidence="1 2">
    <name type="scientific">Ditylenchus dipsaci</name>
    <dbReference type="NCBI Taxonomy" id="166011"/>
    <lineage>
        <taxon>Eukaryota</taxon>
        <taxon>Metazoa</taxon>
        <taxon>Ecdysozoa</taxon>
        <taxon>Nematoda</taxon>
        <taxon>Chromadorea</taxon>
        <taxon>Rhabditida</taxon>
        <taxon>Tylenchina</taxon>
        <taxon>Tylenchomorpha</taxon>
        <taxon>Sphaerularioidea</taxon>
        <taxon>Anguinidae</taxon>
        <taxon>Anguininae</taxon>
        <taxon>Ditylenchus</taxon>
    </lineage>
</organism>
<sequence>MSDKMMLKTTPASIANSVWGIEEIVEGPKYETVNGKKKKFYKVKWSQSFELATNIPSELIDIFEKRGKKEIKILGPVVEPSKDFKADDYVENNSTNGYNSSSSRQMKMQRLKFAVEIGEDISVLSYKQVKTLYKDELFNYFEERAQIDHV</sequence>
<reference evidence="2" key="1">
    <citation type="submission" date="2022-11" db="UniProtKB">
        <authorList>
            <consortium name="WormBaseParasite"/>
        </authorList>
    </citation>
    <scope>IDENTIFICATION</scope>
</reference>
<keyword evidence="1" id="KW-1185">Reference proteome</keyword>
<accession>A0A915D1Z6</accession>
<dbReference type="Proteomes" id="UP000887574">
    <property type="component" value="Unplaced"/>
</dbReference>
<dbReference type="AlphaFoldDB" id="A0A915D1Z6"/>
<protein>
    <submittedName>
        <fullName evidence="2">Uncharacterized protein</fullName>
    </submittedName>
</protein>
<dbReference type="WBParaSite" id="jg14704">
    <property type="protein sequence ID" value="jg14704"/>
    <property type="gene ID" value="jg14704"/>
</dbReference>
<proteinExistence type="predicted"/>
<name>A0A915D1Z6_9BILA</name>